<dbReference type="Pfam" id="PF13401">
    <property type="entry name" value="AAA_22"/>
    <property type="match status" value="1"/>
</dbReference>
<feature type="transmembrane region" description="Helical" evidence="1">
    <location>
        <begin position="12"/>
        <end position="32"/>
    </location>
</feature>
<dbReference type="OrthoDB" id="6951663at2"/>
<dbReference type="CDD" id="cd00009">
    <property type="entry name" value="AAA"/>
    <property type="match status" value="1"/>
</dbReference>
<gene>
    <name evidence="3" type="ORF">CBY09_17120</name>
</gene>
<reference evidence="3 4" key="1">
    <citation type="submission" date="2017-07" db="EMBL/GenBank/DDBJ databases">
        <title>Acidovorax KNDSW TSA 6 genome sequence and assembly.</title>
        <authorList>
            <person name="Mayilraj S."/>
        </authorList>
    </citation>
    <scope>NUCLEOTIDE SEQUENCE [LARGE SCALE GENOMIC DNA]</scope>
    <source>
        <strain evidence="3 4">KNDSW-TSA6</strain>
    </source>
</reference>
<evidence type="ECO:0000313" key="4">
    <source>
        <dbReference type="Proteomes" id="UP000215441"/>
    </source>
</evidence>
<dbReference type="EMBL" id="NOIG01000011">
    <property type="protein sequence ID" value="OYD48563.1"/>
    <property type="molecule type" value="Genomic_DNA"/>
</dbReference>
<keyword evidence="4" id="KW-1185">Reference proteome</keyword>
<evidence type="ECO:0000313" key="3">
    <source>
        <dbReference type="EMBL" id="OYD48563.1"/>
    </source>
</evidence>
<protein>
    <recommendedName>
        <fullName evidence="2">ORC1/DEAH AAA+ ATPase domain-containing protein</fullName>
    </recommendedName>
</protein>
<name>A0A235EIF0_9BURK</name>
<keyword evidence="1" id="KW-0472">Membrane</keyword>
<dbReference type="Proteomes" id="UP000215441">
    <property type="component" value="Unassembled WGS sequence"/>
</dbReference>
<keyword evidence="1" id="KW-1133">Transmembrane helix</keyword>
<evidence type="ECO:0000259" key="2">
    <source>
        <dbReference type="Pfam" id="PF13401"/>
    </source>
</evidence>
<dbReference type="InterPro" id="IPR049945">
    <property type="entry name" value="AAA_22"/>
</dbReference>
<dbReference type="GO" id="GO:0016887">
    <property type="term" value="F:ATP hydrolysis activity"/>
    <property type="evidence" value="ECO:0007669"/>
    <property type="project" value="InterPro"/>
</dbReference>
<feature type="domain" description="ORC1/DEAH AAA+ ATPase" evidence="2">
    <location>
        <begin position="416"/>
        <end position="529"/>
    </location>
</feature>
<evidence type="ECO:0000256" key="1">
    <source>
        <dbReference type="SAM" id="Phobius"/>
    </source>
</evidence>
<proteinExistence type="predicted"/>
<dbReference type="AlphaFoldDB" id="A0A235EIF0"/>
<dbReference type="Gene3D" id="3.40.50.300">
    <property type="entry name" value="P-loop containing nucleotide triphosphate hydrolases"/>
    <property type="match status" value="1"/>
</dbReference>
<accession>A0A235EIF0</accession>
<dbReference type="InterPro" id="IPR027417">
    <property type="entry name" value="P-loop_NTPase"/>
</dbReference>
<keyword evidence="1" id="KW-0812">Transmembrane</keyword>
<sequence>MLGGLKPLLSRPVVRAVVIALVTLFVASAVFTPQHNPATRGRFMAAMNVGPLWGELVQWRVAMMQAHNELGHWPKDIYAYAPPVAQPQLRVTSPRPYVLQADIAQHPDLGKLAGTQVVVELKPGTTTWSCRPGKPPIPLGYLPINCLEGSTDDFERPTQVPDADPFGWMRSLIAWCAVIFGAGAVLWVVRHPLIGAGQLRPARLRRTPLARLPQIDRLLRWLRRLDATLLAADIRTVDWRRAVACAQATGGERAPALARALAERVSARCQPSTDWALPGAVFEWQFPPDLPVSLDRCLVFVPTPGIDEATVLRQLRAVQTGSDVLLILCEHSVDTPWPLLRAHADDRANLHVMLDSAQQTEWLIGGEALQALLRQLAAQLRITRISPYQTRGGVTREGGFFGRAQLLARVINREPANYLVVGGRQLGKSSLLKAVQRRMAGHPHTVCHYVSLRDHRLAPRMALQFGLAADTPLEAIVDHLQAQYQGKRLVLLIDEADLFFRDESANGYVQLSTLRALSEEGRCWFMLAGFWDLYATAVLDYQSPLRNFGEVLAIGGLERSACRELATEPLRKLRLGFDNERLVDRLVDASGQRANLVAILCQECLEALAPGERVIEKRHLDQALASQAVQDALAGWGRLSHDEAACRLDRIVVYHTAQAGQASLVALAQLLQGHGIAGDAQALRQSLARLQLAYVLRKHEGGEYRFAIPLLQDQFEPAEVELLLHQELAVLARSDAKV</sequence>
<feature type="transmembrane region" description="Helical" evidence="1">
    <location>
        <begin position="172"/>
        <end position="189"/>
    </location>
</feature>
<dbReference type="SUPFAM" id="SSF52540">
    <property type="entry name" value="P-loop containing nucleoside triphosphate hydrolases"/>
    <property type="match status" value="1"/>
</dbReference>
<dbReference type="RefSeq" id="WP_094290804.1">
    <property type="nucleotide sequence ID" value="NZ_NOIG01000011.1"/>
</dbReference>
<organism evidence="3 4">
    <name type="scientific">Acidovorax kalamii</name>
    <dbReference type="NCBI Taxonomy" id="2004485"/>
    <lineage>
        <taxon>Bacteria</taxon>
        <taxon>Pseudomonadati</taxon>
        <taxon>Pseudomonadota</taxon>
        <taxon>Betaproteobacteria</taxon>
        <taxon>Burkholderiales</taxon>
        <taxon>Comamonadaceae</taxon>
        <taxon>Acidovorax</taxon>
    </lineage>
</organism>
<comment type="caution">
    <text evidence="3">The sequence shown here is derived from an EMBL/GenBank/DDBJ whole genome shotgun (WGS) entry which is preliminary data.</text>
</comment>